<dbReference type="Proteomes" id="UP000069906">
    <property type="component" value="Chromosome"/>
</dbReference>
<reference evidence="3 4" key="3">
    <citation type="journal article" date="2016" name="Stand. Genomic Sci.">
        <title>Complete genome sequence of 'Halanaeroarchaeum sulfurireducens' M27-SA2, a sulfur-reducing and acetate-oxidizing haloarchaeon from the deep-sea hypersaline anoxic lake Medee.</title>
        <authorList>
            <person name="Messina E."/>
            <person name="Sorokin D.Y."/>
            <person name="Kublanov I.V."/>
            <person name="Toshchakov S."/>
            <person name="Lopatina A."/>
            <person name="Arcadi E."/>
            <person name="Smedile F."/>
            <person name="La Spada G."/>
            <person name="La Cono V."/>
            <person name="Yakimov M.M."/>
        </authorList>
    </citation>
    <scope>NUCLEOTIDE SEQUENCE [LARGE SCALE GENOMIC DNA]</scope>
    <source>
        <strain evidence="3 4">M27-SA2</strain>
    </source>
</reference>
<protein>
    <submittedName>
        <fullName evidence="2">Uncharacterized protein</fullName>
    </submittedName>
</protein>
<keyword evidence="5" id="KW-1185">Reference proteome</keyword>
<dbReference type="KEGG" id="hsf:HLASA_1880"/>
<sequence length="76" mass="8305">MFDSAPPTPIMTNDTTAPDGDAIATEEDFKKALQGLVVSACENETDPRGSWVVRNGASMPDWEIHITELAKQNENE</sequence>
<evidence type="ECO:0000313" key="5">
    <source>
        <dbReference type="Proteomes" id="UP000069906"/>
    </source>
</evidence>
<dbReference type="AlphaFoldDB" id="A0A0F7PDU0"/>
<reference evidence="2 5" key="1">
    <citation type="journal article" date="2015" name="ISME J.">
        <title>Elemental sulfur and acetate can support life of a novel strictly anaerobic haloarchaeon.</title>
        <authorList>
            <person name="Sorokin D.Y."/>
            <person name="Kublanov I.V."/>
            <person name="Gavrilov S.N."/>
            <person name="Rojo D."/>
            <person name="Roman P."/>
            <person name="Golyshin P.N."/>
            <person name="Slepak V.Z."/>
            <person name="Smedile F."/>
            <person name="Ferrer M."/>
            <person name="Messina E."/>
            <person name="La Cono V."/>
            <person name="Yakimov M.M."/>
        </authorList>
    </citation>
    <scope>NUCLEOTIDE SEQUENCE [LARGE SCALE GENOMIC DNA]</scope>
    <source>
        <strain evidence="2 5">HSR2</strain>
    </source>
</reference>
<accession>A0A0F7PDU0</accession>
<dbReference type="HOGENOM" id="CLU_198697_0_0_2"/>
<dbReference type="KEGG" id="hsu:HLASF_1894"/>
<evidence type="ECO:0000313" key="4">
    <source>
        <dbReference type="Proteomes" id="UP000060390"/>
    </source>
</evidence>
<feature type="region of interest" description="Disordered" evidence="1">
    <location>
        <begin position="1"/>
        <end position="21"/>
    </location>
</feature>
<proteinExistence type="predicted"/>
<evidence type="ECO:0000313" key="2">
    <source>
        <dbReference type="EMBL" id="AKH98365.1"/>
    </source>
</evidence>
<name>A0A0F7PDU0_9EURY</name>
<organism evidence="2 5">
    <name type="scientific">Halanaeroarchaeum sulfurireducens</name>
    <dbReference type="NCBI Taxonomy" id="1604004"/>
    <lineage>
        <taxon>Archaea</taxon>
        <taxon>Methanobacteriati</taxon>
        <taxon>Methanobacteriota</taxon>
        <taxon>Stenosarchaea group</taxon>
        <taxon>Halobacteria</taxon>
        <taxon>Halobacteriales</taxon>
        <taxon>Halobacteriaceae</taxon>
        <taxon>Halanaeroarchaeum</taxon>
    </lineage>
</organism>
<evidence type="ECO:0000256" key="1">
    <source>
        <dbReference type="SAM" id="MobiDB-lite"/>
    </source>
</evidence>
<dbReference type="Proteomes" id="UP000060390">
    <property type="component" value="Chromosome"/>
</dbReference>
<dbReference type="EMBL" id="CP011564">
    <property type="protein sequence ID" value="ALG82759.1"/>
    <property type="molecule type" value="Genomic_DNA"/>
</dbReference>
<evidence type="ECO:0000313" key="3">
    <source>
        <dbReference type="EMBL" id="ALG82759.1"/>
    </source>
</evidence>
<reference evidence="4" key="2">
    <citation type="submission" date="2015-05" db="EMBL/GenBank/DDBJ databases">
        <title>Complete genome sequence of Halanaeroarchaeum sulfurireducens type strain M27-SA2, a sulfate-reducer haloarchaeon from marine anoxic lake Medee.</title>
        <authorList>
            <person name="Messina E."/>
            <person name="Kublanov I.V."/>
            <person name="Toshchakov S."/>
            <person name="Arcadi E."/>
            <person name="La Spada G."/>
            <person name="La Cono V."/>
            <person name="Yakimov M.M."/>
        </authorList>
    </citation>
    <scope>NUCLEOTIDE SEQUENCE [LARGE SCALE GENOMIC DNA]</scope>
    <source>
        <strain evidence="4">M27-SA2</strain>
    </source>
</reference>
<dbReference type="EMBL" id="CP008874">
    <property type="protein sequence ID" value="AKH98365.1"/>
    <property type="molecule type" value="Genomic_DNA"/>
</dbReference>
<gene>
    <name evidence="3" type="ORF">HLASA_1880</name>
    <name evidence="2" type="ORF">HLASF_1894</name>
</gene>